<comment type="caution">
    <text evidence="2">The sequence shown here is derived from an EMBL/GenBank/DDBJ whole genome shotgun (WGS) entry which is preliminary data.</text>
</comment>
<proteinExistence type="predicted"/>
<protein>
    <submittedName>
        <fullName evidence="2">Lantibiotic dehydratase</fullName>
    </submittedName>
</protein>
<evidence type="ECO:0000259" key="1">
    <source>
        <dbReference type="Pfam" id="PF04738"/>
    </source>
</evidence>
<evidence type="ECO:0000313" key="2">
    <source>
        <dbReference type="EMBL" id="OXR36116.1"/>
    </source>
</evidence>
<dbReference type="InterPro" id="IPR006827">
    <property type="entry name" value="Lant_deHydtase_N"/>
</dbReference>
<feature type="domain" description="Lantibiotic dehydratase N-terminal" evidence="1">
    <location>
        <begin position="127"/>
        <end position="571"/>
    </location>
</feature>
<sequence length="814" mass="93012">MESSQYFWLRSTGFPIHHLTNLGRFAELPLCRAFEQDFRSLQALKATLLEEANSHSPQACRKFIRKLNEGQALQPSDLPQALREPLSEALRRWNGLLERASAREGTDHEYNTYLESARQGLIDFLDDEAVAEALFISNPSALTRIRELIKDRHGRNDTRKKQKLRLGWSYAQRFCAKNDTSSFFGPLAWGRFDTRQMVNVQLTQDDTVWIKDRHTLFENWVVQRLVEQINQQCPDTDRMPLQLNTGCYLQEQTLFMPIGKSQRLNPQTAQVLHYISEQKGQEPTFVGMLSVCSEVAVSTLHDLLEHLVSKRIVRRGWQMSPRERNPIVRLQRYLATARVSDEFSQVWRARLEALEGLRSDYAHGDLLRRTECLEGLNHLLGEAGIDLSRETGAMYVGRYPVYEDCSRNMDISLGQAMLSHVNEELAPLMRINQWLIKAIAHQLNVAFVDVWEQRQAVSLGKPVDFLDLLNTLAPLLPTLEAQIILNLDQRLETAWTQLLQDLPKHSEVHLCNADIERLIILLDTNMDVAGFEVFGSDYHSPDIMISSASMEAFNRGDYEIIVGEVHPAVHTLSQPVAAPFGPFNTQINQQVEAIFQQPRLILADSPTSYQRSHIDWPLQSSYLQLVLPSGGGCVAANQRFAAGRAQVLRVNDRLQVVDALGQFNEDLLCVYSTPMHRLGFALAGSTVTKHEHRRVWFGRTLYKRASWLFTRDDMPTPKGSVDELEHTLQWRAWAADHGLPRYAFVKIDTEPKPLFLDFDNPLSLEGITNALKNAVHVKFSEMRPSPDELWLEEERGRFCCEIRTTFSTCEALAT</sequence>
<reference evidence="2 3" key="1">
    <citation type="submission" date="2017-06" db="EMBL/GenBank/DDBJ databases">
        <authorList>
            <person name="Furmanczyk E.M."/>
        </authorList>
    </citation>
    <scope>NUCLEOTIDE SEQUENCE [LARGE SCALE GENOMIC DNA]</scope>
    <source>
        <strain evidence="2 3">DSM 16611</strain>
    </source>
</reference>
<dbReference type="Pfam" id="PF04738">
    <property type="entry name" value="Lant_dehydr_N"/>
    <property type="match status" value="1"/>
</dbReference>
<gene>
    <name evidence="2" type="ORF">PSUM_09745</name>
</gene>
<keyword evidence="3" id="KW-1185">Reference proteome</keyword>
<accession>A0ABX4E449</accession>
<evidence type="ECO:0000313" key="3">
    <source>
        <dbReference type="Proteomes" id="UP000215455"/>
    </source>
</evidence>
<dbReference type="RefSeq" id="WP_020797521.1">
    <property type="nucleotide sequence ID" value="NZ_CP044409.1"/>
</dbReference>
<dbReference type="Proteomes" id="UP000215455">
    <property type="component" value="Unassembled WGS sequence"/>
</dbReference>
<name>A0ABX4E449_9PSED</name>
<dbReference type="EMBL" id="NIWU01000001">
    <property type="protein sequence ID" value="OXR36116.1"/>
    <property type="molecule type" value="Genomic_DNA"/>
</dbReference>
<organism evidence="2 3">
    <name type="scientific">Pseudomonas umsongensis</name>
    <dbReference type="NCBI Taxonomy" id="198618"/>
    <lineage>
        <taxon>Bacteria</taxon>
        <taxon>Pseudomonadati</taxon>
        <taxon>Pseudomonadota</taxon>
        <taxon>Gammaproteobacteria</taxon>
        <taxon>Pseudomonadales</taxon>
        <taxon>Pseudomonadaceae</taxon>
        <taxon>Pseudomonas</taxon>
    </lineage>
</organism>